<evidence type="ECO:0000256" key="8">
    <source>
        <dbReference type="ARBA" id="ARBA00023306"/>
    </source>
</evidence>
<evidence type="ECO:0000256" key="11">
    <source>
        <dbReference type="RuleBase" id="RU004136"/>
    </source>
</evidence>
<evidence type="ECO:0000256" key="4">
    <source>
        <dbReference type="ARBA" id="ARBA00022741"/>
    </source>
</evidence>
<dbReference type="Pfam" id="PF08245">
    <property type="entry name" value="Mur_ligase_M"/>
    <property type="match status" value="1"/>
</dbReference>
<dbReference type="GO" id="GO:0071555">
    <property type="term" value="P:cell wall organization"/>
    <property type="evidence" value="ECO:0007669"/>
    <property type="project" value="UniProtKB-KW"/>
</dbReference>
<name>A0A1D3TNV1_9FIRM</name>
<evidence type="ECO:0000259" key="12">
    <source>
        <dbReference type="Pfam" id="PF01225"/>
    </source>
</evidence>
<comment type="catalytic activity">
    <reaction evidence="10 11">
        <text>D-alanyl-D-alanine + UDP-N-acetyl-alpha-D-muramoyl-L-alanyl-gamma-D-glutamyl-meso-2,6-diaminopimelate + ATP = UDP-N-acetyl-alpha-D-muramoyl-L-alanyl-gamma-D-glutamyl-meso-2,6-diaminopimeloyl-D-alanyl-D-alanine + ADP + phosphate + H(+)</text>
        <dbReference type="Rhea" id="RHEA:28374"/>
        <dbReference type="ChEBI" id="CHEBI:15378"/>
        <dbReference type="ChEBI" id="CHEBI:30616"/>
        <dbReference type="ChEBI" id="CHEBI:43474"/>
        <dbReference type="ChEBI" id="CHEBI:57822"/>
        <dbReference type="ChEBI" id="CHEBI:61386"/>
        <dbReference type="ChEBI" id="CHEBI:83905"/>
        <dbReference type="ChEBI" id="CHEBI:456216"/>
        <dbReference type="EC" id="6.3.2.10"/>
    </reaction>
</comment>
<dbReference type="EMBL" id="FMKA01000001">
    <property type="protein sequence ID" value="SCP95008.1"/>
    <property type="molecule type" value="Genomic_DNA"/>
</dbReference>
<dbReference type="InterPro" id="IPR035911">
    <property type="entry name" value="MurE/MurF_N"/>
</dbReference>
<dbReference type="GO" id="GO:0005737">
    <property type="term" value="C:cytoplasm"/>
    <property type="evidence" value="ECO:0007669"/>
    <property type="project" value="UniProtKB-SubCell"/>
</dbReference>
<dbReference type="GO" id="GO:0008360">
    <property type="term" value="P:regulation of cell shape"/>
    <property type="evidence" value="ECO:0007669"/>
    <property type="project" value="UniProtKB-KW"/>
</dbReference>
<keyword evidence="3 10" id="KW-0132">Cell division</keyword>
<evidence type="ECO:0000256" key="5">
    <source>
        <dbReference type="ARBA" id="ARBA00022840"/>
    </source>
</evidence>
<dbReference type="InterPro" id="IPR005863">
    <property type="entry name" value="UDP-N-AcMur_synth"/>
</dbReference>
<dbReference type="Proteomes" id="UP000199315">
    <property type="component" value="Unassembled WGS sequence"/>
</dbReference>
<organism evidence="15 16">
    <name type="scientific">Anaerobium acetethylicum</name>
    <dbReference type="NCBI Taxonomy" id="1619234"/>
    <lineage>
        <taxon>Bacteria</taxon>
        <taxon>Bacillati</taxon>
        <taxon>Bacillota</taxon>
        <taxon>Clostridia</taxon>
        <taxon>Lachnospirales</taxon>
        <taxon>Lachnospiraceae</taxon>
        <taxon>Anaerobium</taxon>
    </lineage>
</organism>
<keyword evidence="2 10" id="KW-0436">Ligase</keyword>
<dbReference type="EC" id="6.3.2.10" evidence="10 11"/>
<comment type="subcellular location">
    <subcellularLocation>
        <location evidence="10 11">Cytoplasm</location>
    </subcellularLocation>
</comment>
<dbReference type="UniPathway" id="UPA00219"/>
<dbReference type="STRING" id="1619234.SAMN05421730_1001236"/>
<evidence type="ECO:0000256" key="7">
    <source>
        <dbReference type="ARBA" id="ARBA00022984"/>
    </source>
</evidence>
<keyword evidence="8 10" id="KW-0131">Cell cycle</keyword>
<dbReference type="HAMAP" id="MF_02019">
    <property type="entry name" value="MurF"/>
    <property type="match status" value="1"/>
</dbReference>
<feature type="binding site" evidence="10">
    <location>
        <begin position="115"/>
        <end position="121"/>
    </location>
    <ligand>
        <name>ATP</name>
        <dbReference type="ChEBI" id="CHEBI:30616"/>
    </ligand>
</feature>
<evidence type="ECO:0000256" key="10">
    <source>
        <dbReference type="HAMAP-Rule" id="MF_02019"/>
    </source>
</evidence>
<dbReference type="SUPFAM" id="SSF53623">
    <property type="entry name" value="MurD-like peptide ligases, catalytic domain"/>
    <property type="match status" value="1"/>
</dbReference>
<keyword evidence="1 10" id="KW-0963">Cytoplasm</keyword>
<sequence length="461" mass="50200">MRYMKNMTLSNIANACNGKYYGPENKKETCVSGIAIDSRKVGENFLFVPIKGEKVDGHAFIPNVFENKAACTLTEHPLDESANPFILVESCAQALKDLAEYYRSVLDIKVVGIAGSVGKTSTKEMVASVLSQKYSVLKTEGNFNNEIGLPLTIFNITDEHDIAVVEMGISDFGEMHRLAKVAKPDICIITNIGFCHLENLKSREGILKAKSEIFDFLTPDGKIILNGDDDLLSAISEVNGVVPIFFSKQKQEGVYADNIENLGLDGTKCSIHFKESSIDVHIPIPGLFMVDNALTAFAAGKLLGLSDEQIRYGIHAVNSASGRTNLIKTEFITIIDDCYNANPVSMKGAIDVLSHAEGRKIAVLGDMFELGKDEASLHYSVGLHVADKEIDLVICVGKLASNIAKALRDKSSLCEVLEFISKDTMLEQLESLIKAGDTILVKASHAMGFDEIVSKLKTVRA</sequence>
<evidence type="ECO:0000313" key="16">
    <source>
        <dbReference type="Proteomes" id="UP000199315"/>
    </source>
</evidence>
<dbReference type="GO" id="GO:0047480">
    <property type="term" value="F:UDP-N-acetylmuramoyl-tripeptide-D-alanyl-D-alanine ligase activity"/>
    <property type="evidence" value="ECO:0007669"/>
    <property type="project" value="UniProtKB-UniRule"/>
</dbReference>
<proteinExistence type="inferred from homology"/>
<evidence type="ECO:0000259" key="14">
    <source>
        <dbReference type="Pfam" id="PF08245"/>
    </source>
</evidence>
<evidence type="ECO:0000256" key="3">
    <source>
        <dbReference type="ARBA" id="ARBA00022618"/>
    </source>
</evidence>
<evidence type="ECO:0000256" key="9">
    <source>
        <dbReference type="ARBA" id="ARBA00023316"/>
    </source>
</evidence>
<dbReference type="Pfam" id="PF02875">
    <property type="entry name" value="Mur_ligase_C"/>
    <property type="match status" value="1"/>
</dbReference>
<dbReference type="AlphaFoldDB" id="A0A1D3TNV1"/>
<evidence type="ECO:0000259" key="13">
    <source>
        <dbReference type="Pfam" id="PF02875"/>
    </source>
</evidence>
<comment type="pathway">
    <text evidence="10 11">Cell wall biogenesis; peptidoglycan biosynthesis.</text>
</comment>
<dbReference type="NCBIfam" id="TIGR01143">
    <property type="entry name" value="murF"/>
    <property type="match status" value="1"/>
</dbReference>
<dbReference type="GO" id="GO:0005524">
    <property type="term" value="F:ATP binding"/>
    <property type="evidence" value="ECO:0007669"/>
    <property type="project" value="UniProtKB-UniRule"/>
</dbReference>
<keyword evidence="16" id="KW-1185">Reference proteome</keyword>
<dbReference type="InterPro" id="IPR036565">
    <property type="entry name" value="Mur-like_cat_sf"/>
</dbReference>
<gene>
    <name evidence="10" type="primary">murF</name>
    <name evidence="15" type="ORF">SAMN05421730_1001236</name>
</gene>
<dbReference type="InterPro" id="IPR013221">
    <property type="entry name" value="Mur_ligase_cen"/>
</dbReference>
<evidence type="ECO:0000256" key="1">
    <source>
        <dbReference type="ARBA" id="ARBA00022490"/>
    </source>
</evidence>
<dbReference type="SUPFAM" id="SSF53244">
    <property type="entry name" value="MurD-like peptide ligases, peptide-binding domain"/>
    <property type="match status" value="1"/>
</dbReference>
<feature type="domain" description="Mur ligase C-terminal" evidence="13">
    <location>
        <begin position="322"/>
        <end position="444"/>
    </location>
</feature>
<dbReference type="InterPro" id="IPR051046">
    <property type="entry name" value="MurCDEF_CellWall_CoF430Synth"/>
</dbReference>
<evidence type="ECO:0000256" key="2">
    <source>
        <dbReference type="ARBA" id="ARBA00022598"/>
    </source>
</evidence>
<dbReference type="SUPFAM" id="SSF63418">
    <property type="entry name" value="MurE/MurF N-terminal domain"/>
    <property type="match status" value="1"/>
</dbReference>
<keyword evidence="5 10" id="KW-0067">ATP-binding</keyword>
<keyword evidence="4 10" id="KW-0547">Nucleotide-binding</keyword>
<dbReference type="InterPro" id="IPR000713">
    <property type="entry name" value="Mur_ligase_N"/>
</dbReference>
<dbReference type="GO" id="GO:0008766">
    <property type="term" value="F:UDP-N-acetylmuramoylalanyl-D-glutamyl-2,6-diaminopimelate-D-alanyl-D-alanine ligase activity"/>
    <property type="evidence" value="ECO:0007669"/>
    <property type="project" value="RHEA"/>
</dbReference>
<feature type="domain" description="Mur ligase central" evidence="14">
    <location>
        <begin position="113"/>
        <end position="299"/>
    </location>
</feature>
<dbReference type="Pfam" id="PF01225">
    <property type="entry name" value="Mur_ligase"/>
    <property type="match status" value="1"/>
</dbReference>
<keyword evidence="6 10" id="KW-0133">Cell shape</keyword>
<feature type="domain" description="Mur ligase N-terminal catalytic" evidence="12">
    <location>
        <begin position="31"/>
        <end position="102"/>
    </location>
</feature>
<dbReference type="PANTHER" id="PTHR43024:SF1">
    <property type="entry name" value="UDP-N-ACETYLMURAMOYL-TRIPEPTIDE--D-ALANYL-D-ALANINE LIGASE"/>
    <property type="match status" value="1"/>
</dbReference>
<reference evidence="15 16" key="1">
    <citation type="submission" date="2016-09" db="EMBL/GenBank/DDBJ databases">
        <authorList>
            <person name="Capua I."/>
            <person name="De Benedictis P."/>
            <person name="Joannis T."/>
            <person name="Lombin L.H."/>
            <person name="Cattoli G."/>
        </authorList>
    </citation>
    <scope>NUCLEOTIDE SEQUENCE [LARGE SCALE GENOMIC DNA]</scope>
    <source>
        <strain evidence="15 16">GluBS11</strain>
    </source>
</reference>
<dbReference type="PANTHER" id="PTHR43024">
    <property type="entry name" value="UDP-N-ACETYLMURAMOYL-TRIPEPTIDE--D-ALANYL-D-ALANINE LIGASE"/>
    <property type="match status" value="1"/>
</dbReference>
<protein>
    <recommendedName>
        <fullName evidence="10 11">UDP-N-acetylmuramoyl-tripeptide--D-alanyl-D-alanine ligase</fullName>
        <ecNumber evidence="10 11">6.3.2.10</ecNumber>
    </recommendedName>
    <alternativeName>
        <fullName evidence="10">D-alanyl-D-alanine-adding enzyme</fullName>
    </alternativeName>
</protein>
<dbReference type="GO" id="GO:0051301">
    <property type="term" value="P:cell division"/>
    <property type="evidence" value="ECO:0007669"/>
    <property type="project" value="UniProtKB-KW"/>
</dbReference>
<keyword evidence="9 10" id="KW-0961">Cell wall biogenesis/degradation</keyword>
<dbReference type="InterPro" id="IPR036615">
    <property type="entry name" value="Mur_ligase_C_dom_sf"/>
</dbReference>
<accession>A0A1D3TNV1</accession>
<dbReference type="Gene3D" id="3.90.190.20">
    <property type="entry name" value="Mur ligase, C-terminal domain"/>
    <property type="match status" value="1"/>
</dbReference>
<dbReference type="InterPro" id="IPR004101">
    <property type="entry name" value="Mur_ligase_C"/>
</dbReference>
<keyword evidence="7 10" id="KW-0573">Peptidoglycan synthesis</keyword>
<comment type="function">
    <text evidence="10 11">Involved in cell wall formation. Catalyzes the final step in the synthesis of UDP-N-acetylmuramoyl-pentapeptide, the precursor of murein.</text>
</comment>
<dbReference type="GO" id="GO:0009252">
    <property type="term" value="P:peptidoglycan biosynthetic process"/>
    <property type="evidence" value="ECO:0007669"/>
    <property type="project" value="UniProtKB-UniRule"/>
</dbReference>
<evidence type="ECO:0000313" key="15">
    <source>
        <dbReference type="EMBL" id="SCP95008.1"/>
    </source>
</evidence>
<comment type="similarity">
    <text evidence="10">Belongs to the MurCDEF family. MurF subfamily.</text>
</comment>
<evidence type="ECO:0000256" key="6">
    <source>
        <dbReference type="ARBA" id="ARBA00022960"/>
    </source>
</evidence>
<dbReference type="Gene3D" id="3.40.1390.10">
    <property type="entry name" value="MurE/MurF, N-terminal domain"/>
    <property type="match status" value="1"/>
</dbReference>
<dbReference type="Gene3D" id="3.40.1190.10">
    <property type="entry name" value="Mur-like, catalytic domain"/>
    <property type="match status" value="1"/>
</dbReference>